<accession>A0ABM8G4T7</accession>
<organism evidence="2 3">
    <name type="scientific">Paraoerskovia sediminicola</name>
    <dbReference type="NCBI Taxonomy" id="1138587"/>
    <lineage>
        <taxon>Bacteria</taxon>
        <taxon>Bacillati</taxon>
        <taxon>Actinomycetota</taxon>
        <taxon>Actinomycetes</taxon>
        <taxon>Micrococcales</taxon>
        <taxon>Cellulomonadaceae</taxon>
        <taxon>Paraoerskovia</taxon>
    </lineage>
</organism>
<proteinExistence type="predicted"/>
<reference evidence="3" key="1">
    <citation type="journal article" date="2019" name="Int. J. Syst. Evol. Microbiol.">
        <title>The Global Catalogue of Microorganisms (GCM) 10K type strain sequencing project: providing services to taxonomists for standard genome sequencing and annotation.</title>
        <authorList>
            <consortium name="The Broad Institute Genomics Platform"/>
            <consortium name="The Broad Institute Genome Sequencing Center for Infectious Disease"/>
            <person name="Wu L."/>
            <person name="Ma J."/>
        </authorList>
    </citation>
    <scope>NUCLEOTIDE SEQUENCE [LARGE SCALE GENOMIC DNA]</scope>
    <source>
        <strain evidence="3">NBRC 108565</strain>
    </source>
</reference>
<name>A0ABM8G4T7_9CELL</name>
<protein>
    <submittedName>
        <fullName evidence="2">Uncharacterized protein</fullName>
    </submittedName>
</protein>
<feature type="region of interest" description="Disordered" evidence="1">
    <location>
        <begin position="1"/>
        <end position="28"/>
    </location>
</feature>
<evidence type="ECO:0000313" key="2">
    <source>
        <dbReference type="EMBL" id="BDZ43093.1"/>
    </source>
</evidence>
<dbReference type="EMBL" id="AP027729">
    <property type="protein sequence ID" value="BDZ43093.1"/>
    <property type="molecule type" value="Genomic_DNA"/>
</dbReference>
<sequence length="66" mass="6985">MARSTPAAVTHETGCSVERPPNRTRTRGLRPFAGWLDIVPNPTGALPADGSPTLPDDVRHLRGAVA</sequence>
<keyword evidence="3" id="KW-1185">Reference proteome</keyword>
<gene>
    <name evidence="2" type="ORF">GCM10025865_23920</name>
</gene>
<evidence type="ECO:0000313" key="3">
    <source>
        <dbReference type="Proteomes" id="UP001321475"/>
    </source>
</evidence>
<evidence type="ECO:0000256" key="1">
    <source>
        <dbReference type="SAM" id="MobiDB-lite"/>
    </source>
</evidence>
<dbReference type="Proteomes" id="UP001321475">
    <property type="component" value="Chromosome"/>
</dbReference>